<dbReference type="EMBL" id="OBQI01000002">
    <property type="protein sequence ID" value="SOC48675.1"/>
    <property type="molecule type" value="Genomic_DNA"/>
</dbReference>
<dbReference type="Gene3D" id="3.20.20.300">
    <property type="entry name" value="Glycoside hydrolase, family 3, N-terminal domain"/>
    <property type="match status" value="1"/>
</dbReference>
<dbReference type="GO" id="GO:0004553">
    <property type="term" value="F:hydrolase activity, hydrolyzing O-glycosyl compounds"/>
    <property type="evidence" value="ECO:0007669"/>
    <property type="project" value="InterPro"/>
</dbReference>
<dbReference type="InterPro" id="IPR036962">
    <property type="entry name" value="Glyco_hydro_3_N_sf"/>
</dbReference>
<reference evidence="5" key="1">
    <citation type="submission" date="2017-08" db="EMBL/GenBank/DDBJ databases">
        <authorList>
            <person name="Varghese N."/>
            <person name="Submissions S."/>
        </authorList>
    </citation>
    <scope>NUCLEOTIDE SEQUENCE [LARGE SCALE GENOMIC DNA]</scope>
    <source>
        <strain evidence="5">DSM 4725</strain>
    </source>
</reference>
<dbReference type="InterPro" id="IPR036881">
    <property type="entry name" value="Glyco_hydro_3_C_sf"/>
</dbReference>
<dbReference type="Pfam" id="PF00933">
    <property type="entry name" value="Glyco_hydro_3"/>
    <property type="match status" value="1"/>
</dbReference>
<protein>
    <submittedName>
        <fullName evidence="4">Beta-glucosidase</fullName>
    </submittedName>
</protein>
<dbReference type="SMART" id="SM00758">
    <property type="entry name" value="PA14"/>
    <property type="match status" value="1"/>
</dbReference>
<sequence length="815" mass="86789">MTHAAARNTRLIQALAALSLEEKVQLLTGRDFWTTWPMESIGLRRILVSDGPSGVRGEVWDERDPSLNLPSATALASSWDPGIARRYGAAAAVEARRKGVDVVLGPTINLHRSPLGGRHFECFSEDPVLTAELAAAYVSGVQDNGVGATPKHYIANDFETDRFTVDVRADDRTLRELYLLAFEKAVVEARAWLVMSSYNSINGATASENELLETPLNSQWGFDGVVISDWTGVRSLESAKASQDLVMPGPQGPWGEALVAAVRAGEIDEATVDRKVLRILRLAERVGALSGSEPAEPVLVEDGPALAREAAAEGIVLLENRGELPWAASALRSVAVIGNNASAARTQGGGSATVVPEYTVSPLEGLRRALPGVDVRYSVGAVVQDGVVELPLRDLTNPSTGEPGLHARFLAEDGAELLAEDRRSSNLVYFGSDVPIEDAAEFELTTRFTPSESGVVRLGVALVGTAKLYVDDELLLDERLRPSPEAVGAAFTNPPTASAPVELTAGTPVDLRLVYDLRRRRGFNARAMSLRLGTEPADVVADALIAEAARAAADADVALVVVGTNSLVESEGYDRTTLALPGRQDDLVRAVVAANPRTVVLVNSGAPVLLPWRDDVAGLLLGWFGGQEFGNAVADVLLGATEPGGRLPTTWPDAEADVPVLSCTPVDGALEYAEGIHVGYRAWLKQETPPAYWFGAGQGYTRIDLTGVDAPGSARGGEIVTVTVEVANRGDRAGKQVVQVYAERPDSAVDRPVRWLVGSTPVRVPAGESTRVEVAVHTRLLAYWADGWQYEPGAYRLRAGTTAVDLPLETTLTLG</sequence>
<dbReference type="Pfam" id="PF14310">
    <property type="entry name" value="Fn3-like"/>
    <property type="match status" value="1"/>
</dbReference>
<dbReference type="Gene3D" id="2.60.120.260">
    <property type="entry name" value="Galactose-binding domain-like"/>
    <property type="match status" value="1"/>
</dbReference>
<evidence type="ECO:0000313" key="5">
    <source>
        <dbReference type="Proteomes" id="UP000219435"/>
    </source>
</evidence>
<name>A0A285V3F0_9ACTN</name>
<evidence type="ECO:0000256" key="2">
    <source>
        <dbReference type="ARBA" id="ARBA00022801"/>
    </source>
</evidence>
<dbReference type="RefSeq" id="WP_245852551.1">
    <property type="nucleotide sequence ID" value="NZ_OBQI01000002.1"/>
</dbReference>
<dbReference type="PROSITE" id="PS51820">
    <property type="entry name" value="PA14"/>
    <property type="match status" value="1"/>
</dbReference>
<dbReference type="InterPro" id="IPR037524">
    <property type="entry name" value="PA14/GLEYA"/>
</dbReference>
<dbReference type="Pfam" id="PF01915">
    <property type="entry name" value="Glyco_hydro_3_C"/>
    <property type="match status" value="1"/>
</dbReference>
<dbReference type="SMART" id="SM01217">
    <property type="entry name" value="Fn3_like"/>
    <property type="match status" value="1"/>
</dbReference>
<organism evidence="4 5">
    <name type="scientific">Blastococcus aggregatus</name>
    <dbReference type="NCBI Taxonomy" id="38502"/>
    <lineage>
        <taxon>Bacteria</taxon>
        <taxon>Bacillati</taxon>
        <taxon>Actinomycetota</taxon>
        <taxon>Actinomycetes</taxon>
        <taxon>Geodermatophilales</taxon>
        <taxon>Geodermatophilaceae</taxon>
        <taxon>Blastococcus</taxon>
    </lineage>
</organism>
<dbReference type="GO" id="GO:0005975">
    <property type="term" value="P:carbohydrate metabolic process"/>
    <property type="evidence" value="ECO:0007669"/>
    <property type="project" value="InterPro"/>
</dbReference>
<dbReference type="Gene3D" id="2.60.40.10">
    <property type="entry name" value="Immunoglobulins"/>
    <property type="match status" value="1"/>
</dbReference>
<dbReference type="InterPro" id="IPR026891">
    <property type="entry name" value="Fn3-like"/>
</dbReference>
<dbReference type="SUPFAM" id="SSF52279">
    <property type="entry name" value="Beta-D-glucan exohydrolase, C-terminal domain"/>
    <property type="match status" value="1"/>
</dbReference>
<dbReference type="Gene3D" id="3.40.50.1700">
    <property type="entry name" value="Glycoside hydrolase family 3 C-terminal domain"/>
    <property type="match status" value="1"/>
</dbReference>
<evidence type="ECO:0000256" key="1">
    <source>
        <dbReference type="ARBA" id="ARBA00005336"/>
    </source>
</evidence>
<dbReference type="Pfam" id="PF07691">
    <property type="entry name" value="PA14"/>
    <property type="match status" value="1"/>
</dbReference>
<dbReference type="PANTHER" id="PTHR42715">
    <property type="entry name" value="BETA-GLUCOSIDASE"/>
    <property type="match status" value="1"/>
</dbReference>
<dbReference type="Proteomes" id="UP000219435">
    <property type="component" value="Unassembled WGS sequence"/>
</dbReference>
<dbReference type="InterPro" id="IPR002772">
    <property type="entry name" value="Glyco_hydro_3_C"/>
</dbReference>
<dbReference type="PANTHER" id="PTHR42715:SF10">
    <property type="entry name" value="BETA-GLUCOSIDASE"/>
    <property type="match status" value="1"/>
</dbReference>
<evidence type="ECO:0000313" key="4">
    <source>
        <dbReference type="EMBL" id="SOC48675.1"/>
    </source>
</evidence>
<dbReference type="AlphaFoldDB" id="A0A285V3F0"/>
<feature type="domain" description="PA14" evidence="3">
    <location>
        <begin position="400"/>
        <end position="549"/>
    </location>
</feature>
<dbReference type="InterPro" id="IPR017853">
    <property type="entry name" value="GH"/>
</dbReference>
<dbReference type="InterPro" id="IPR013783">
    <property type="entry name" value="Ig-like_fold"/>
</dbReference>
<keyword evidence="5" id="KW-1185">Reference proteome</keyword>
<dbReference type="SUPFAM" id="SSF56988">
    <property type="entry name" value="Anthrax protective antigen"/>
    <property type="match status" value="1"/>
</dbReference>
<proteinExistence type="inferred from homology"/>
<evidence type="ECO:0000259" key="3">
    <source>
        <dbReference type="PROSITE" id="PS51820"/>
    </source>
</evidence>
<dbReference type="InterPro" id="IPR001764">
    <property type="entry name" value="Glyco_hydro_3_N"/>
</dbReference>
<dbReference type="InterPro" id="IPR011658">
    <property type="entry name" value="PA14_dom"/>
</dbReference>
<gene>
    <name evidence="4" type="ORF">SAMN05660748_1380</name>
</gene>
<dbReference type="InterPro" id="IPR050288">
    <property type="entry name" value="Cellulose_deg_GH3"/>
</dbReference>
<accession>A0A285V3F0</accession>
<dbReference type="SUPFAM" id="SSF51445">
    <property type="entry name" value="(Trans)glycosidases"/>
    <property type="match status" value="1"/>
</dbReference>
<dbReference type="PRINTS" id="PR00133">
    <property type="entry name" value="GLHYDRLASE3"/>
</dbReference>
<comment type="similarity">
    <text evidence="1">Belongs to the glycosyl hydrolase 3 family.</text>
</comment>
<keyword evidence="2" id="KW-0378">Hydrolase</keyword>